<name>A0ACC2T292_9FUNG</name>
<gene>
    <name evidence="1" type="primary">PRP45_1</name>
    <name evidence="1" type="ORF">DSO57_1025940</name>
</gene>
<evidence type="ECO:0000313" key="1">
    <source>
        <dbReference type="EMBL" id="KAJ9068705.1"/>
    </source>
</evidence>
<keyword evidence="2" id="KW-1185">Reference proteome</keyword>
<comment type="caution">
    <text evidence="1">The sequence shown here is derived from an EMBL/GenBank/DDBJ whole genome shotgun (WGS) entry which is preliminary data.</text>
</comment>
<proteinExistence type="predicted"/>
<protein>
    <submittedName>
        <fullName evidence="1">mRNA splicing protein</fullName>
    </submittedName>
</protein>
<organism evidence="1 2">
    <name type="scientific">Entomophthora muscae</name>
    <dbReference type="NCBI Taxonomy" id="34485"/>
    <lineage>
        <taxon>Eukaryota</taxon>
        <taxon>Fungi</taxon>
        <taxon>Fungi incertae sedis</taxon>
        <taxon>Zoopagomycota</taxon>
        <taxon>Entomophthoromycotina</taxon>
        <taxon>Entomophthoromycetes</taxon>
        <taxon>Entomophthorales</taxon>
        <taxon>Entomophthoraceae</taxon>
        <taxon>Entomophthora</taxon>
    </lineage>
</organism>
<dbReference type="Proteomes" id="UP001165960">
    <property type="component" value="Unassembled WGS sequence"/>
</dbReference>
<reference evidence="1" key="1">
    <citation type="submission" date="2022-04" db="EMBL/GenBank/DDBJ databases">
        <title>Genome of the entomopathogenic fungus Entomophthora muscae.</title>
        <authorList>
            <person name="Elya C."/>
            <person name="Lovett B.R."/>
            <person name="Lee E."/>
            <person name="Macias A.M."/>
            <person name="Hajek A.E."/>
            <person name="De Bivort B.L."/>
            <person name="Kasson M.T."/>
            <person name="De Fine Licht H.H."/>
            <person name="Stajich J.E."/>
        </authorList>
    </citation>
    <scope>NUCLEOTIDE SEQUENCE</scope>
    <source>
        <strain evidence="1">Berkeley</strain>
    </source>
</reference>
<sequence>MDQLVKNAKPTGYQEDEENERPSQDLVKETAERTRLAIERITQSKLAAANPKSVNKPDQAPTFYRYTPGQQGENFNAGAKQRIVRIVDMPVDPMEPPKFRHKKVPNGPPSPPAPVLHSPPRKVTAQEQKEWFIPPCISNWKNSKGYTIPLDKRLAADGRGLQDVQINDKFAILSESLFSAERLVREEIKTRSLYQQKVAEKEKMQKEENLRTLAQQARESRANFGSQSHVPKPQASAQPEDEDAVELQARQDLRREKQKEREREMRLSRMGTEQRAKYLSKQENRDISEKVALGLAKPTISKESMFDSRLFNQSEGINSGFRDEEAYSLYDKALFNGSSANMIYRPKKNMEDDEAEDGDAQLDRIQNANRFGNALGSSRAFQGADKAKDSSGPVQFQKPISSSIDTEIAAFLDEAKKGKRGLDTSRSRNDDDRSGKRERR</sequence>
<evidence type="ECO:0000313" key="2">
    <source>
        <dbReference type="Proteomes" id="UP001165960"/>
    </source>
</evidence>
<dbReference type="EMBL" id="QTSX02003699">
    <property type="protein sequence ID" value="KAJ9068705.1"/>
    <property type="molecule type" value="Genomic_DNA"/>
</dbReference>
<accession>A0ACC2T292</accession>